<keyword evidence="10" id="KW-0411">Iron-sulfur</keyword>
<dbReference type="STRING" id="392015.SAMN05421543_104155"/>
<comment type="cofactor">
    <cofactor evidence="10">
        <name>[4Fe-4S] cluster</name>
        <dbReference type="ChEBI" id="CHEBI:49883"/>
    </cofactor>
    <text evidence="10">Binds 1 [4Fe-4S] cluster per subunit.</text>
</comment>
<dbReference type="NCBIfam" id="NF002537">
    <property type="entry name" value="PRK02090.1"/>
    <property type="match status" value="1"/>
</dbReference>
<organism evidence="12 13">
    <name type="scientific">Alicyclobacillus macrosporangiidus</name>
    <dbReference type="NCBI Taxonomy" id="392015"/>
    <lineage>
        <taxon>Bacteria</taxon>
        <taxon>Bacillati</taxon>
        <taxon>Bacillota</taxon>
        <taxon>Bacilli</taxon>
        <taxon>Bacillales</taxon>
        <taxon>Alicyclobacillaceae</taxon>
        <taxon>Alicyclobacillus</taxon>
    </lineage>
</organism>
<dbReference type="InterPro" id="IPR011798">
    <property type="entry name" value="APS_reductase"/>
</dbReference>
<evidence type="ECO:0000256" key="7">
    <source>
        <dbReference type="ARBA" id="ARBA00029514"/>
    </source>
</evidence>
<dbReference type="PANTHER" id="PTHR46509">
    <property type="entry name" value="PHOSPHOADENOSINE PHOSPHOSULFATE REDUCTASE"/>
    <property type="match status" value="1"/>
</dbReference>
<dbReference type="CDD" id="cd23945">
    <property type="entry name" value="PAPS_reductase"/>
    <property type="match status" value="1"/>
</dbReference>
<keyword evidence="3 10" id="KW-0560">Oxidoreductase</keyword>
<comment type="function">
    <text evidence="4 10">Catalyzes the formation of sulfite from adenosine 5'-phosphosulfate (APS) using thioredoxin as an electron donor.</text>
</comment>
<feature type="active site" description="Nucleophile; cysteine thiosulfonate intermediate" evidence="10">
    <location>
        <position position="230"/>
    </location>
</feature>
<dbReference type="EC" id="1.8.4.10" evidence="6 10"/>
<dbReference type="GO" id="GO:0046872">
    <property type="term" value="F:metal ion binding"/>
    <property type="evidence" value="ECO:0007669"/>
    <property type="project" value="UniProtKB-KW"/>
</dbReference>
<feature type="binding site" evidence="10">
    <location>
        <position position="204"/>
    </location>
    <ligand>
        <name>[4Fe-4S] cluster</name>
        <dbReference type="ChEBI" id="CHEBI:49883"/>
    </ligand>
</feature>
<dbReference type="InterPro" id="IPR014729">
    <property type="entry name" value="Rossmann-like_a/b/a_fold"/>
</dbReference>
<dbReference type="GO" id="GO:0019344">
    <property type="term" value="P:cysteine biosynthetic process"/>
    <property type="evidence" value="ECO:0007669"/>
    <property type="project" value="InterPro"/>
</dbReference>
<dbReference type="GO" id="GO:0070814">
    <property type="term" value="P:hydrogen sulfide biosynthetic process"/>
    <property type="evidence" value="ECO:0007669"/>
    <property type="project" value="UniProtKB-UniRule"/>
</dbReference>
<dbReference type="AlphaFoldDB" id="A0A1I7HEQ4"/>
<dbReference type="PIRSF" id="PIRSF000857">
    <property type="entry name" value="PAPS_reductase"/>
    <property type="match status" value="1"/>
</dbReference>
<dbReference type="Pfam" id="PF01507">
    <property type="entry name" value="PAPS_reduct"/>
    <property type="match status" value="1"/>
</dbReference>
<dbReference type="InterPro" id="IPR004511">
    <property type="entry name" value="PAPS/APS_Rdtase"/>
</dbReference>
<feature type="binding site" evidence="10">
    <location>
        <position position="207"/>
    </location>
    <ligand>
        <name>[4Fe-4S] cluster</name>
        <dbReference type="ChEBI" id="CHEBI:49883"/>
    </ligand>
</feature>
<evidence type="ECO:0000256" key="5">
    <source>
        <dbReference type="ARBA" id="ARBA00024327"/>
    </source>
</evidence>
<evidence type="ECO:0000256" key="9">
    <source>
        <dbReference type="ARBA" id="ARBA00032041"/>
    </source>
</evidence>
<evidence type="ECO:0000259" key="11">
    <source>
        <dbReference type="Pfam" id="PF01507"/>
    </source>
</evidence>
<dbReference type="GO" id="GO:0043866">
    <property type="term" value="F:adenylyl-sulfate reductase (thioredoxin) activity"/>
    <property type="evidence" value="ECO:0007669"/>
    <property type="project" value="UniProtKB-EC"/>
</dbReference>
<reference evidence="13" key="1">
    <citation type="submission" date="2016-10" db="EMBL/GenBank/DDBJ databases">
        <authorList>
            <person name="Varghese N."/>
        </authorList>
    </citation>
    <scope>NUCLEOTIDE SEQUENCE [LARGE SCALE GENOMIC DNA]</scope>
    <source>
        <strain evidence="13">DSM 17980</strain>
    </source>
</reference>
<dbReference type="GO" id="GO:0004604">
    <property type="term" value="F:phosphoadenylyl-sulfate reductase (thioredoxin) activity"/>
    <property type="evidence" value="ECO:0007669"/>
    <property type="project" value="UniProtKB-UniRule"/>
</dbReference>
<dbReference type="GO" id="GO:0005737">
    <property type="term" value="C:cytoplasm"/>
    <property type="evidence" value="ECO:0007669"/>
    <property type="project" value="UniProtKB-SubCell"/>
</dbReference>
<evidence type="ECO:0000313" key="13">
    <source>
        <dbReference type="Proteomes" id="UP000183508"/>
    </source>
</evidence>
<evidence type="ECO:0000256" key="4">
    <source>
        <dbReference type="ARBA" id="ARBA00024298"/>
    </source>
</evidence>
<keyword evidence="10" id="KW-0408">Iron</keyword>
<accession>A0A1I7HEQ4</accession>
<evidence type="ECO:0000256" key="8">
    <source>
        <dbReference type="ARBA" id="ARBA00030894"/>
    </source>
</evidence>
<evidence type="ECO:0000313" key="12">
    <source>
        <dbReference type="EMBL" id="SFU59151.1"/>
    </source>
</evidence>
<dbReference type="GO" id="GO:0019379">
    <property type="term" value="P:sulfate assimilation, phosphoadenylyl sulfate reduction by phosphoadenylyl-sulfate reductase (thioredoxin)"/>
    <property type="evidence" value="ECO:0007669"/>
    <property type="project" value="UniProtKB-UniRule"/>
</dbReference>
<dbReference type="Gene3D" id="3.40.50.620">
    <property type="entry name" value="HUPs"/>
    <property type="match status" value="1"/>
</dbReference>
<keyword evidence="2 10" id="KW-0963">Cytoplasm</keyword>
<gene>
    <name evidence="10" type="primary">cysH</name>
    <name evidence="12" type="ORF">SAMN05421543_104155</name>
</gene>
<dbReference type="HAMAP" id="MF_00063">
    <property type="entry name" value="CysH"/>
    <property type="match status" value="1"/>
</dbReference>
<evidence type="ECO:0000256" key="10">
    <source>
        <dbReference type="HAMAP-Rule" id="MF_00063"/>
    </source>
</evidence>
<evidence type="ECO:0000256" key="3">
    <source>
        <dbReference type="ARBA" id="ARBA00023002"/>
    </source>
</evidence>
<feature type="binding site" evidence="10">
    <location>
        <position position="121"/>
    </location>
    <ligand>
        <name>[4Fe-4S] cluster</name>
        <dbReference type="ChEBI" id="CHEBI:49883"/>
    </ligand>
</feature>
<name>A0A1I7HEQ4_9BACL</name>
<evidence type="ECO:0000256" key="1">
    <source>
        <dbReference type="ARBA" id="ARBA00009732"/>
    </source>
</evidence>
<sequence>MSVANLALQSTEIEGLAAEWQHGRPEDILRIALERVPSIALACSFGAEDMVLLDMLMKLNPETEVFYLDTDLLFPETYALIEQAKARYGIPNLRQIRPSLTVAEQAEQYGDALWERDPNLCCNLRKVQSLTTVLAGLDGWITGIRRDQAPTRANTQVFEVDQKFGLVKVNPLAFWTWDQVWAYIREHEVPYNALQDEGYPSIGCVHCTRPVRPGEDLRAGRWAGFEKTECGLHR</sequence>
<comment type="subcellular location">
    <subcellularLocation>
        <location evidence="10">Cytoplasm</location>
    </subcellularLocation>
</comment>
<evidence type="ECO:0000256" key="2">
    <source>
        <dbReference type="ARBA" id="ARBA00022490"/>
    </source>
</evidence>
<comment type="pathway">
    <text evidence="5 10">Sulfur metabolism; hydrogen sulfide biosynthesis; sulfite from sulfate.</text>
</comment>
<feature type="binding site" evidence="10">
    <location>
        <position position="122"/>
    </location>
    <ligand>
        <name>[4Fe-4S] cluster</name>
        <dbReference type="ChEBI" id="CHEBI:49883"/>
    </ligand>
</feature>
<proteinExistence type="inferred from homology"/>
<feature type="domain" description="Phosphoadenosine phosphosulphate reductase" evidence="11">
    <location>
        <begin position="39"/>
        <end position="210"/>
    </location>
</feature>
<comment type="similarity">
    <text evidence="1 10">Belongs to the PAPS reductase family. CysH subfamily.</text>
</comment>
<dbReference type="EMBL" id="FPBV01000004">
    <property type="protein sequence ID" value="SFU59151.1"/>
    <property type="molecule type" value="Genomic_DNA"/>
</dbReference>
<dbReference type="Proteomes" id="UP000183508">
    <property type="component" value="Unassembled WGS sequence"/>
</dbReference>
<comment type="catalytic activity">
    <reaction evidence="10">
        <text>[thioredoxin]-disulfide + sulfite + AMP + 2 H(+) = adenosine 5'-phosphosulfate + [thioredoxin]-dithiol</text>
        <dbReference type="Rhea" id="RHEA:21976"/>
        <dbReference type="Rhea" id="RHEA-COMP:10698"/>
        <dbReference type="Rhea" id="RHEA-COMP:10700"/>
        <dbReference type="ChEBI" id="CHEBI:15378"/>
        <dbReference type="ChEBI" id="CHEBI:17359"/>
        <dbReference type="ChEBI" id="CHEBI:29950"/>
        <dbReference type="ChEBI" id="CHEBI:50058"/>
        <dbReference type="ChEBI" id="CHEBI:58243"/>
        <dbReference type="ChEBI" id="CHEBI:456215"/>
        <dbReference type="EC" id="1.8.4.10"/>
    </reaction>
</comment>
<dbReference type="PANTHER" id="PTHR46509:SF1">
    <property type="entry name" value="PHOSPHOADENOSINE PHOSPHOSULFATE REDUCTASE"/>
    <property type="match status" value="1"/>
</dbReference>
<keyword evidence="10" id="KW-0479">Metal-binding</keyword>
<keyword evidence="13" id="KW-1185">Reference proteome</keyword>
<dbReference type="SUPFAM" id="SSF52402">
    <property type="entry name" value="Adenine nucleotide alpha hydrolases-like"/>
    <property type="match status" value="1"/>
</dbReference>
<dbReference type="NCBIfam" id="TIGR00434">
    <property type="entry name" value="cysH"/>
    <property type="match status" value="1"/>
</dbReference>
<dbReference type="GO" id="GO:0051539">
    <property type="term" value="F:4 iron, 4 sulfur cluster binding"/>
    <property type="evidence" value="ECO:0007669"/>
    <property type="project" value="UniProtKB-UniRule"/>
</dbReference>
<evidence type="ECO:0000256" key="6">
    <source>
        <dbReference type="ARBA" id="ARBA00024386"/>
    </source>
</evidence>
<dbReference type="NCBIfam" id="TIGR02055">
    <property type="entry name" value="APS_reductase"/>
    <property type="match status" value="1"/>
</dbReference>
<dbReference type="InterPro" id="IPR002500">
    <property type="entry name" value="PAPS_reduct_dom"/>
</dbReference>
<protein>
    <recommendedName>
        <fullName evidence="7 10">Adenosine 5'-phosphosulfate reductase</fullName>
        <shortName evidence="10">APS reductase</shortName>
        <ecNumber evidence="6 10">1.8.4.10</ecNumber>
    </recommendedName>
    <alternativeName>
        <fullName evidence="9 10">5'-adenylylsulfate reductase</fullName>
    </alternativeName>
    <alternativeName>
        <fullName evidence="8 10">Thioredoxin-dependent 5'-adenylylsulfate reductase</fullName>
    </alternativeName>
</protein>